<evidence type="ECO:0008006" key="9">
    <source>
        <dbReference type="Google" id="ProtNLM"/>
    </source>
</evidence>
<evidence type="ECO:0000256" key="3">
    <source>
        <dbReference type="ARBA" id="ARBA00022989"/>
    </source>
</evidence>
<dbReference type="PANTHER" id="PTHR15549:SF33">
    <property type="entry name" value="MEMBRANE PROTEIN WSC4, PUTATIVE (AFU_ORTHOLOGUE AFUA_5G09020)-RELATED"/>
    <property type="match status" value="1"/>
</dbReference>
<accession>A0A5N6KKE3</accession>
<evidence type="ECO:0000313" key="8">
    <source>
        <dbReference type="Proteomes" id="UP000326757"/>
    </source>
</evidence>
<evidence type="ECO:0000313" key="7">
    <source>
        <dbReference type="EMBL" id="KAB8304172.1"/>
    </source>
</evidence>
<gene>
    <name evidence="7" type="ORF">EYC80_003591</name>
</gene>
<dbReference type="OrthoDB" id="5215637at2759"/>
<sequence>MYYLGSTAGIRFCNGAITSTTEYCCDTGANGVGSFACCDNDSDIFNISPVATVLAQVPLNYVSSSTSSSSTTTSTSTSSSSISSVTASTSTTKSASNTIMTPPALETSTTPLTSASPSSHSAAIGAGVGVPCGILALGLLGFIFWRRRRAQNPDKIPKNHEAGYPAQGYQNSQGGYPVAQGYDAHSPQGGYAASEIGSGYVGGNLGEAGGIGIRDKKGYFAPVLSEMEAERTVHEMDGSDVESHGRGGS</sequence>
<feature type="transmembrane region" description="Helical" evidence="6">
    <location>
        <begin position="122"/>
        <end position="145"/>
    </location>
</feature>
<feature type="region of interest" description="Disordered" evidence="5">
    <location>
        <begin position="63"/>
        <end position="118"/>
    </location>
</feature>
<comment type="subcellular location">
    <subcellularLocation>
        <location evidence="1">Membrane</location>
        <topology evidence="1">Single-pass membrane protein</topology>
    </subcellularLocation>
</comment>
<reference evidence="7 8" key="1">
    <citation type="submission" date="2019-06" db="EMBL/GenBank/DDBJ databases">
        <title>Genome Sequence of the Brown Rot Fungal Pathogen Monilinia laxa.</title>
        <authorList>
            <person name="De Miccolis Angelini R.M."/>
            <person name="Landi L."/>
            <person name="Abate D."/>
            <person name="Pollastro S."/>
            <person name="Romanazzi G."/>
            <person name="Faretra F."/>
        </authorList>
    </citation>
    <scope>NUCLEOTIDE SEQUENCE [LARGE SCALE GENOMIC DNA]</scope>
    <source>
        <strain evidence="7 8">Mlax316</strain>
    </source>
</reference>
<dbReference type="PANTHER" id="PTHR15549">
    <property type="entry name" value="PAIRED IMMUNOGLOBULIN-LIKE TYPE 2 RECEPTOR"/>
    <property type="match status" value="1"/>
</dbReference>
<dbReference type="InterPro" id="IPR051694">
    <property type="entry name" value="Immunoregulatory_rcpt-like"/>
</dbReference>
<evidence type="ECO:0000256" key="5">
    <source>
        <dbReference type="SAM" id="MobiDB-lite"/>
    </source>
</evidence>
<evidence type="ECO:0000256" key="6">
    <source>
        <dbReference type="SAM" id="Phobius"/>
    </source>
</evidence>
<dbReference type="EMBL" id="VIGI01000001">
    <property type="protein sequence ID" value="KAB8304172.1"/>
    <property type="molecule type" value="Genomic_DNA"/>
</dbReference>
<protein>
    <recommendedName>
        <fullName evidence="9">Mid2 domain-containing protein</fullName>
    </recommendedName>
</protein>
<feature type="region of interest" description="Disordered" evidence="5">
    <location>
        <begin position="230"/>
        <end position="249"/>
    </location>
</feature>
<evidence type="ECO:0000256" key="2">
    <source>
        <dbReference type="ARBA" id="ARBA00022692"/>
    </source>
</evidence>
<keyword evidence="8" id="KW-1185">Reference proteome</keyword>
<dbReference type="AlphaFoldDB" id="A0A5N6KKE3"/>
<evidence type="ECO:0000256" key="4">
    <source>
        <dbReference type="ARBA" id="ARBA00023136"/>
    </source>
</evidence>
<comment type="caution">
    <text evidence="7">The sequence shown here is derived from an EMBL/GenBank/DDBJ whole genome shotgun (WGS) entry which is preliminary data.</text>
</comment>
<dbReference type="Proteomes" id="UP000326757">
    <property type="component" value="Unassembled WGS sequence"/>
</dbReference>
<dbReference type="GO" id="GO:0071944">
    <property type="term" value="C:cell periphery"/>
    <property type="evidence" value="ECO:0007669"/>
    <property type="project" value="UniProtKB-ARBA"/>
</dbReference>
<organism evidence="7 8">
    <name type="scientific">Monilinia laxa</name>
    <name type="common">Brown rot fungus</name>
    <name type="synonym">Sclerotinia laxa</name>
    <dbReference type="NCBI Taxonomy" id="61186"/>
    <lineage>
        <taxon>Eukaryota</taxon>
        <taxon>Fungi</taxon>
        <taxon>Dikarya</taxon>
        <taxon>Ascomycota</taxon>
        <taxon>Pezizomycotina</taxon>
        <taxon>Leotiomycetes</taxon>
        <taxon>Helotiales</taxon>
        <taxon>Sclerotiniaceae</taxon>
        <taxon>Monilinia</taxon>
    </lineage>
</organism>
<keyword evidence="4 6" id="KW-0472">Membrane</keyword>
<keyword evidence="2 6" id="KW-0812">Transmembrane</keyword>
<name>A0A5N6KKE3_MONLA</name>
<evidence type="ECO:0000256" key="1">
    <source>
        <dbReference type="ARBA" id="ARBA00004167"/>
    </source>
</evidence>
<keyword evidence="3 6" id="KW-1133">Transmembrane helix</keyword>
<dbReference type="GO" id="GO:0016020">
    <property type="term" value="C:membrane"/>
    <property type="evidence" value="ECO:0007669"/>
    <property type="project" value="UniProtKB-SubCell"/>
</dbReference>
<proteinExistence type="predicted"/>